<accession>A0A9W4U0S4</accession>
<organism evidence="4 5">
    <name type="scientific">Candida verbasci</name>
    <dbReference type="NCBI Taxonomy" id="1227364"/>
    <lineage>
        <taxon>Eukaryota</taxon>
        <taxon>Fungi</taxon>
        <taxon>Dikarya</taxon>
        <taxon>Ascomycota</taxon>
        <taxon>Saccharomycotina</taxon>
        <taxon>Pichiomycetes</taxon>
        <taxon>Debaryomycetaceae</taxon>
        <taxon>Candida/Lodderomyces clade</taxon>
        <taxon>Candida</taxon>
    </lineage>
</organism>
<dbReference type="GO" id="GO:1990861">
    <property type="term" value="C:Ubp3-Bre5 deubiquitination complex"/>
    <property type="evidence" value="ECO:0007669"/>
    <property type="project" value="TreeGrafter"/>
</dbReference>
<dbReference type="EMBL" id="CANTUO010000007">
    <property type="protein sequence ID" value="CAI5760590.1"/>
    <property type="molecule type" value="Genomic_DNA"/>
</dbReference>
<dbReference type="GO" id="GO:0003729">
    <property type="term" value="F:mRNA binding"/>
    <property type="evidence" value="ECO:0007669"/>
    <property type="project" value="TreeGrafter"/>
</dbReference>
<evidence type="ECO:0000256" key="1">
    <source>
        <dbReference type="ARBA" id="ARBA00022884"/>
    </source>
</evidence>
<feature type="region of interest" description="Disordered" evidence="2">
    <location>
        <begin position="229"/>
        <end position="270"/>
    </location>
</feature>
<feature type="region of interest" description="Disordered" evidence="2">
    <location>
        <begin position="1"/>
        <end position="57"/>
    </location>
</feature>
<gene>
    <name evidence="4" type="ORF">CANVERA_P5099</name>
</gene>
<dbReference type="InterPro" id="IPR018222">
    <property type="entry name" value="Nuclear_transport_factor_2_euk"/>
</dbReference>
<protein>
    <recommendedName>
        <fullName evidence="3">NTF2 domain-containing protein</fullName>
    </recommendedName>
</protein>
<dbReference type="InterPro" id="IPR039539">
    <property type="entry name" value="Ras_GTPase_bind_prot"/>
</dbReference>
<name>A0A9W4U0S4_9ASCO</name>
<dbReference type="GO" id="GO:1990904">
    <property type="term" value="C:ribonucleoprotein complex"/>
    <property type="evidence" value="ECO:0007669"/>
    <property type="project" value="TreeGrafter"/>
</dbReference>
<feature type="compositionally biased region" description="Low complexity" evidence="2">
    <location>
        <begin position="27"/>
        <end position="49"/>
    </location>
</feature>
<dbReference type="GO" id="GO:0016579">
    <property type="term" value="P:protein deubiquitination"/>
    <property type="evidence" value="ECO:0007669"/>
    <property type="project" value="TreeGrafter"/>
</dbReference>
<dbReference type="Gene3D" id="3.10.450.50">
    <property type="match status" value="1"/>
</dbReference>
<dbReference type="Pfam" id="PF02136">
    <property type="entry name" value="NTF2"/>
    <property type="match status" value="1"/>
</dbReference>
<proteinExistence type="predicted"/>
<feature type="region of interest" description="Disordered" evidence="2">
    <location>
        <begin position="379"/>
        <end position="425"/>
    </location>
</feature>
<dbReference type="GO" id="GO:0034517">
    <property type="term" value="P:ribophagy"/>
    <property type="evidence" value="ECO:0007669"/>
    <property type="project" value="TreeGrafter"/>
</dbReference>
<feature type="region of interest" description="Disordered" evidence="2">
    <location>
        <begin position="294"/>
        <end position="363"/>
    </location>
</feature>
<dbReference type="GO" id="GO:0005829">
    <property type="term" value="C:cytosol"/>
    <property type="evidence" value="ECO:0007669"/>
    <property type="project" value="TreeGrafter"/>
</dbReference>
<feature type="compositionally biased region" description="Low complexity" evidence="2">
    <location>
        <begin position="383"/>
        <end position="425"/>
    </location>
</feature>
<dbReference type="PANTHER" id="PTHR10693:SF20">
    <property type="entry name" value="AT27578P"/>
    <property type="match status" value="1"/>
</dbReference>
<evidence type="ECO:0000256" key="2">
    <source>
        <dbReference type="SAM" id="MobiDB-lite"/>
    </source>
</evidence>
<feature type="compositionally biased region" description="Basic and acidic residues" evidence="2">
    <location>
        <begin position="296"/>
        <end position="320"/>
    </location>
</feature>
<comment type="caution">
    <text evidence="4">The sequence shown here is derived from an EMBL/GenBank/DDBJ whole genome shotgun (WGS) entry which is preliminary data.</text>
</comment>
<reference evidence="4" key="1">
    <citation type="submission" date="2022-12" db="EMBL/GenBank/DDBJ databases">
        <authorList>
            <person name="Brejova B."/>
        </authorList>
    </citation>
    <scope>NUCLEOTIDE SEQUENCE</scope>
</reference>
<sequence length="571" mass="63396">MNNNNYKTTSSSSSSSSPQQASNTKHLSSNPSSTTSTTTPSLSNNLANNNEHDNNKNLDGANYKLSEDRASSIGWYFIKSYYDFFVTKLDEIYKIYHPKASIIHDLFPEDVKFNNEIDGTIDQNGKGPEEIPSVYKANGIEAVKKFFKKYNASSSTNNRIVITSACFQVSMDKNILIVTFGEWSKNNSPFKRFCQTFVLVPGKKENTYDVSNDILRFIESNGFKDISEESPAMVQSSKSQVIDSVDSVSKESSDSTLNLPQADAVEESDNIKESLAQPNNVPPQSILNESNENFDELQKGESELESNEKEPLHNEIKSGDTEEIGNVAEESASERKQVENLEKTENDKEDAKKNSTSKPNQQLTWADLAYQAVPVSTPKSNVAKATSTTATTTTASSSSSTTAKSTGGNAKKSAPQSSSTSSAATNGKFRKEDWFPIYIRGIRQLDEKTLKQHLSKTFGDLKFFKVNQNIALCDFVDQQAQKKALTAKETTLDGITFNLEPRESKTGNNYHNSNVKKFNKDKESSTKDVISNKDKFEKVENKRNANTHGNNTFNSKKSHGSNRKIVKPNNK</sequence>
<feature type="compositionally biased region" description="Polar residues" evidence="2">
    <location>
        <begin position="544"/>
        <end position="555"/>
    </location>
</feature>
<keyword evidence="1" id="KW-0694">RNA-binding</keyword>
<dbReference type="Proteomes" id="UP001152885">
    <property type="component" value="Unassembled WGS sequence"/>
</dbReference>
<feature type="compositionally biased region" description="Polar residues" evidence="2">
    <location>
        <begin position="354"/>
        <end position="363"/>
    </location>
</feature>
<feature type="region of interest" description="Disordered" evidence="2">
    <location>
        <begin position="503"/>
        <end position="571"/>
    </location>
</feature>
<dbReference type="InterPro" id="IPR032710">
    <property type="entry name" value="NTF2-like_dom_sf"/>
</dbReference>
<evidence type="ECO:0000313" key="4">
    <source>
        <dbReference type="EMBL" id="CAI5760590.1"/>
    </source>
</evidence>
<evidence type="ECO:0000259" key="3">
    <source>
        <dbReference type="PROSITE" id="PS50177"/>
    </source>
</evidence>
<feature type="domain" description="NTF2" evidence="3">
    <location>
        <begin position="73"/>
        <end position="217"/>
    </location>
</feature>
<dbReference type="InterPro" id="IPR002075">
    <property type="entry name" value="NTF2_dom"/>
</dbReference>
<feature type="compositionally biased region" description="Basic and acidic residues" evidence="2">
    <location>
        <begin position="518"/>
        <end position="543"/>
    </location>
</feature>
<dbReference type="AlphaFoldDB" id="A0A9W4U0S4"/>
<dbReference type="PROSITE" id="PS50177">
    <property type="entry name" value="NTF2_DOMAIN"/>
    <property type="match status" value="1"/>
</dbReference>
<feature type="compositionally biased region" description="Basic residues" evidence="2">
    <location>
        <begin position="556"/>
        <end position="571"/>
    </location>
</feature>
<feature type="compositionally biased region" description="Polar residues" evidence="2">
    <location>
        <begin position="506"/>
        <end position="516"/>
    </location>
</feature>
<feature type="compositionally biased region" description="Basic and acidic residues" evidence="2">
    <location>
        <begin position="332"/>
        <end position="353"/>
    </location>
</feature>
<evidence type="ECO:0000313" key="5">
    <source>
        <dbReference type="Proteomes" id="UP001152885"/>
    </source>
</evidence>
<keyword evidence="5" id="KW-1185">Reference proteome</keyword>
<dbReference type="PANTHER" id="PTHR10693">
    <property type="entry name" value="RAS GTPASE-ACTIVATING PROTEIN-BINDING PROTEIN"/>
    <property type="match status" value="1"/>
</dbReference>
<dbReference type="SUPFAM" id="SSF54427">
    <property type="entry name" value="NTF2-like"/>
    <property type="match status" value="1"/>
</dbReference>
<dbReference type="OrthoDB" id="339151at2759"/>